<dbReference type="GO" id="GO:0005634">
    <property type="term" value="C:nucleus"/>
    <property type="evidence" value="ECO:0007669"/>
    <property type="project" value="UniProtKB-SubCell"/>
</dbReference>
<dbReference type="Pfam" id="PF00076">
    <property type="entry name" value="RRM_1"/>
    <property type="match status" value="1"/>
</dbReference>
<dbReference type="GeneID" id="100644512"/>
<dbReference type="InterPro" id="IPR012677">
    <property type="entry name" value="Nucleotide-bd_a/b_plait_sf"/>
</dbReference>
<feature type="domain" description="RRM" evidence="10">
    <location>
        <begin position="1063"/>
        <end position="1139"/>
    </location>
</feature>
<keyword evidence="6" id="KW-0508">mRNA splicing</keyword>
<keyword evidence="11" id="KW-1185">Reference proteome</keyword>
<dbReference type="FunFam" id="3.30.70.330:FF:000375">
    <property type="entry name" value="RNA binding fox-1 homolog 1"/>
    <property type="match status" value="1"/>
</dbReference>
<feature type="compositionally biased region" description="Low complexity" evidence="9">
    <location>
        <begin position="1013"/>
        <end position="1025"/>
    </location>
</feature>
<dbReference type="CDD" id="cd12407">
    <property type="entry name" value="RRM_FOX1_like"/>
    <property type="match status" value="1"/>
</dbReference>
<evidence type="ECO:0000256" key="6">
    <source>
        <dbReference type="ARBA" id="ARBA00023187"/>
    </source>
</evidence>
<evidence type="ECO:0000313" key="11">
    <source>
        <dbReference type="Proteomes" id="UP000835206"/>
    </source>
</evidence>
<feature type="region of interest" description="Disordered" evidence="9">
    <location>
        <begin position="1013"/>
        <end position="1064"/>
    </location>
</feature>
<dbReference type="GO" id="GO:0005737">
    <property type="term" value="C:cytoplasm"/>
    <property type="evidence" value="ECO:0007669"/>
    <property type="project" value="UniProtKB-SubCell"/>
</dbReference>
<sequence length="1331" mass="146209">MEPLFQLNIENIDILLVNTKERLMLHDEYSQITCIERISNLFKSGGAANTEAALSKLIKFDILSTIFELLQTSSDRLLQCILNFLDLVIVYRKFYESHVATDAMDSILKVTVCVAKSRCKETELLEKLISIIYDILHRAVEFHVNFDVVCVPRQVLMLLKSLILEDSWNQKIKFLSVTLLNLVVENVNAEDEWDDGVYELCHKALNLMKEIVEYSDDDVSISFAADALCAVCASVTRLCVAEDDSQESFNKVSKLRATTLKTIRIVMMNTLVPYVKTAESNETDRVKFHRNLVTCLNNLYKLSSSCGRDNLSNHLTANGYLKYFLLLTARLPEILRRSICLLLSRIVANLADKSMPIYRPINRETSFEYLIHRGLVDLPKDTEQWENIIAHDRGNRAIALMTLVYYHFHGTRETYMICLKLLIARTVNLPKSEQTPAQILKVLWFLFAVASVSHPSPCSEQDYDRAVKRLAAALQYSNLNDCYTHHIDLLNYCLNCPEFPKDLRNRAMDLWLVESDGDIKPLLAIDCGKVVQHYLMLVIQTGYSDKIINLAMKGIREMIRLDNAKEIAEIAWHMLPNLLSTYQPSKDEQVKAVLELSNVSIPGSLSWIIRIRCAESLIPIILRREADLKLRTLAILQSYALLVTSATIKPFTILEKYCTTPTFLEELLVQGFSLETPELSAVCLKLLAFIVHCQEKSSIQRDKPVTIDVQSLADLLLNTRRAVHSSINGMQLALELLTQNIDGSPVRLDEIPADRAEGVINLYETLHIVHERSDPTQRDIVYQCLQGVLKFCHKHTKLMYHICTLMSNYDIVSNILQTRRVTYHFLDFVSTWLRYRRRYCTDEGPWNARSLCKTPFEETLDRIKSYVNTVNDSRNDAAFYNLLYAISASLVLSGFPSCSQHMVQTGMAAPYGGGVFPPPVNGVAGVVGAAGAAGEVKPPPPVPVKEDNSGAPQQPPPSGPQVPPPAGAPHPTAPGAPTAASFSPPPPPNGVDQQAISEVFQAAVAAAAAAAAGGSGQQPAPTPAGNETNPEGAVEGSSLVPVTSGATTPATATQGSDLKGQPKRLHVSNIPFRFRDPDLRAMFGQFGPILDVEIIFNERGSKGFGFVTFANSADADRARERLHGTVVEGRKIEVNNATARVQTKKPPTVPNVCVQWPEAAALRGVAIQRGRVGAARAAFPTSAAALALARNPGPLAAAAAATALHPFAPAVYYDPFLAAHAATQDPNYRLQLEWPQATADAAAAAAAASPLLKTPLSTAQQATYAAAATYTAVAARAYSAAAAAAQPVAGYAAVAGYGREYADPYLGHGIGPVAGYGATVYRGGYNRFTPY</sequence>
<keyword evidence="3" id="KW-0963">Cytoplasm</keyword>
<evidence type="ECO:0000256" key="2">
    <source>
        <dbReference type="ARBA" id="ARBA00004496"/>
    </source>
</evidence>
<dbReference type="GO" id="GO:0006397">
    <property type="term" value="P:mRNA processing"/>
    <property type="evidence" value="ECO:0007669"/>
    <property type="project" value="UniProtKB-KW"/>
</dbReference>
<evidence type="ECO:0000256" key="8">
    <source>
        <dbReference type="PROSITE-ProRule" id="PRU00176"/>
    </source>
</evidence>
<proteinExistence type="predicted"/>
<dbReference type="InterPro" id="IPR035979">
    <property type="entry name" value="RBD_domain_sf"/>
</dbReference>
<comment type="subcellular location">
    <subcellularLocation>
        <location evidence="2">Cytoplasm</location>
    </subcellularLocation>
    <subcellularLocation>
        <location evidence="1">Nucleus</location>
    </subcellularLocation>
</comment>
<dbReference type="Gene3D" id="3.30.70.330">
    <property type="match status" value="1"/>
</dbReference>
<evidence type="ECO:0000313" key="12">
    <source>
        <dbReference type="RefSeq" id="XP_048260330.1"/>
    </source>
</evidence>
<keyword evidence="5 8" id="KW-0694">RNA-binding</keyword>
<dbReference type="OrthoDB" id="5382468at2759"/>
<dbReference type="PANTHER" id="PTHR15597">
    <property type="entry name" value="ATAXIN 2-BINDING PROTEIN 1-RELATED"/>
    <property type="match status" value="1"/>
</dbReference>
<dbReference type="InterPro" id="IPR000504">
    <property type="entry name" value="RRM_dom"/>
</dbReference>
<dbReference type="InterPro" id="IPR016024">
    <property type="entry name" value="ARM-type_fold"/>
</dbReference>
<evidence type="ECO:0000256" key="5">
    <source>
        <dbReference type="ARBA" id="ARBA00022884"/>
    </source>
</evidence>
<dbReference type="PROSITE" id="PS50102">
    <property type="entry name" value="RRM"/>
    <property type="match status" value="1"/>
</dbReference>
<evidence type="ECO:0000256" key="4">
    <source>
        <dbReference type="ARBA" id="ARBA00022664"/>
    </source>
</evidence>
<dbReference type="CTD" id="54715"/>
<accession>A0A9C6S6I3</accession>
<protein>
    <submittedName>
        <fullName evidence="12">Uncharacterized protein LOC100644512 isoform X1</fullName>
    </submittedName>
</protein>
<dbReference type="Proteomes" id="UP000835206">
    <property type="component" value="Chromosome 3"/>
</dbReference>
<evidence type="ECO:0000256" key="1">
    <source>
        <dbReference type="ARBA" id="ARBA00004123"/>
    </source>
</evidence>
<reference evidence="12" key="1">
    <citation type="submission" date="2025-08" db="UniProtKB">
        <authorList>
            <consortium name="RefSeq"/>
        </authorList>
    </citation>
    <scope>IDENTIFICATION</scope>
</reference>
<dbReference type="GO" id="GO:0007399">
    <property type="term" value="P:nervous system development"/>
    <property type="evidence" value="ECO:0007669"/>
    <property type="project" value="InterPro"/>
</dbReference>
<dbReference type="InterPro" id="IPR034237">
    <property type="entry name" value="FOX1_RRM"/>
</dbReference>
<dbReference type="SMART" id="SM00360">
    <property type="entry name" value="RRM"/>
    <property type="match status" value="1"/>
</dbReference>
<keyword evidence="7" id="KW-0539">Nucleus</keyword>
<evidence type="ECO:0000259" key="10">
    <source>
        <dbReference type="PROSITE" id="PS50102"/>
    </source>
</evidence>
<dbReference type="PANTHER" id="PTHR15597:SF22">
    <property type="entry name" value="RNA-BINDING FOX PROTEIN 1, ISOFORM H"/>
    <property type="match status" value="1"/>
</dbReference>
<dbReference type="GO" id="GO:0008380">
    <property type="term" value="P:RNA splicing"/>
    <property type="evidence" value="ECO:0007669"/>
    <property type="project" value="UniProtKB-KW"/>
</dbReference>
<dbReference type="InterPro" id="IPR047131">
    <property type="entry name" value="RBFOX1-like"/>
</dbReference>
<gene>
    <name evidence="12" type="primary">LOC100644512</name>
</gene>
<evidence type="ECO:0000256" key="3">
    <source>
        <dbReference type="ARBA" id="ARBA00022490"/>
    </source>
</evidence>
<feature type="compositionally biased region" description="Polar residues" evidence="9">
    <location>
        <begin position="1040"/>
        <end position="1056"/>
    </location>
</feature>
<dbReference type="GO" id="GO:0003729">
    <property type="term" value="F:mRNA binding"/>
    <property type="evidence" value="ECO:0007669"/>
    <property type="project" value="TreeGrafter"/>
</dbReference>
<dbReference type="SUPFAM" id="SSF48371">
    <property type="entry name" value="ARM repeat"/>
    <property type="match status" value="1"/>
</dbReference>
<dbReference type="GO" id="GO:0000381">
    <property type="term" value="P:regulation of alternative mRNA splicing, via spliceosome"/>
    <property type="evidence" value="ECO:0007669"/>
    <property type="project" value="InterPro"/>
</dbReference>
<keyword evidence="4" id="KW-0507">mRNA processing</keyword>
<evidence type="ECO:0000256" key="7">
    <source>
        <dbReference type="ARBA" id="ARBA00023242"/>
    </source>
</evidence>
<dbReference type="SUPFAM" id="SSF54928">
    <property type="entry name" value="RNA-binding domain, RBD"/>
    <property type="match status" value="1"/>
</dbReference>
<dbReference type="RefSeq" id="XP_048260330.1">
    <property type="nucleotide sequence ID" value="XM_048404373.1"/>
</dbReference>
<organism evidence="11 12">
    <name type="scientific">Bombus terrestris</name>
    <name type="common">Buff-tailed bumblebee</name>
    <name type="synonym">Apis terrestris</name>
    <dbReference type="NCBI Taxonomy" id="30195"/>
    <lineage>
        <taxon>Eukaryota</taxon>
        <taxon>Metazoa</taxon>
        <taxon>Ecdysozoa</taxon>
        <taxon>Arthropoda</taxon>
        <taxon>Hexapoda</taxon>
        <taxon>Insecta</taxon>
        <taxon>Pterygota</taxon>
        <taxon>Neoptera</taxon>
        <taxon>Endopterygota</taxon>
        <taxon>Hymenoptera</taxon>
        <taxon>Apocrita</taxon>
        <taxon>Aculeata</taxon>
        <taxon>Apoidea</taxon>
        <taxon>Anthophila</taxon>
        <taxon>Apidae</taxon>
        <taxon>Bombus</taxon>
        <taxon>Bombus</taxon>
    </lineage>
</organism>
<name>A0A9C6S6I3_BOMTE</name>
<feature type="region of interest" description="Disordered" evidence="9">
    <location>
        <begin position="935"/>
        <end position="993"/>
    </location>
</feature>
<dbReference type="KEGG" id="bter:100644512"/>
<evidence type="ECO:0000256" key="9">
    <source>
        <dbReference type="SAM" id="MobiDB-lite"/>
    </source>
</evidence>
<feature type="compositionally biased region" description="Pro residues" evidence="9">
    <location>
        <begin position="953"/>
        <end position="974"/>
    </location>
</feature>